<dbReference type="RefSeq" id="WP_247975725.1">
    <property type="nucleotide sequence ID" value="NZ_CP095848.1"/>
</dbReference>
<feature type="transmembrane region" description="Helical" evidence="1">
    <location>
        <begin position="133"/>
        <end position="153"/>
    </location>
</feature>
<feature type="transmembrane region" description="Helical" evidence="1">
    <location>
        <begin position="20"/>
        <end position="40"/>
    </location>
</feature>
<name>A0ABY4J9R3_9BACT</name>
<feature type="transmembrane region" description="Helical" evidence="1">
    <location>
        <begin position="103"/>
        <end position="121"/>
    </location>
</feature>
<dbReference type="Proteomes" id="UP000829647">
    <property type="component" value="Chromosome"/>
</dbReference>
<keyword evidence="3" id="KW-1185">Reference proteome</keyword>
<evidence type="ECO:0000313" key="3">
    <source>
        <dbReference type="Proteomes" id="UP000829647"/>
    </source>
</evidence>
<keyword evidence="1" id="KW-0812">Transmembrane</keyword>
<feature type="transmembrane region" description="Helical" evidence="1">
    <location>
        <begin position="296"/>
        <end position="314"/>
    </location>
</feature>
<evidence type="ECO:0008006" key="4">
    <source>
        <dbReference type="Google" id="ProtNLM"/>
    </source>
</evidence>
<feature type="transmembrane region" description="Helical" evidence="1">
    <location>
        <begin position="159"/>
        <end position="185"/>
    </location>
</feature>
<dbReference type="EMBL" id="CP095848">
    <property type="protein sequence ID" value="UPL49555.1"/>
    <property type="molecule type" value="Genomic_DNA"/>
</dbReference>
<sequence>MLPDLPASRSWALRWPRWLLVYVLALGLVAGPAYTMYVHYDFSHSLDTRSYLRIARGEFAGVSITRRYRVLVPWAAAAVAWPLEKVYARIWPQRAASEWPLRLGFYVVNCLLMAGFGLVLFRTCLLYGAAPPAAALAVAAVLTSRWAVYTAGLPLVDSLYLLVFALAFHGARSGSAAALVAVFLLGPHAKESFVFLVPWLLVFGQRALRWPAQLGWLAVGSAVALGLRHWIEAQVGAPPAESLHNALAHLENLLYSLRRLFSVKGAGEIFSIFGFCSLALLAGLRTQEARRAWLPSLGWPAAGLLAVVAAHMLLSGDLGRMGYVAAPVFAVAFSLIVTHLPLFHWLSRSSTDEVLPAN</sequence>
<keyword evidence="1" id="KW-0472">Membrane</keyword>
<accession>A0ABY4J9R3</accession>
<gene>
    <name evidence="2" type="ORF">MWH26_01275</name>
</gene>
<feature type="transmembrane region" description="Helical" evidence="1">
    <location>
        <begin position="265"/>
        <end position="284"/>
    </location>
</feature>
<protein>
    <recommendedName>
        <fullName evidence="4">DUF2029 domain-containing protein</fullName>
    </recommendedName>
</protein>
<proteinExistence type="predicted"/>
<keyword evidence="1" id="KW-1133">Transmembrane helix</keyword>
<reference evidence="2 3" key="1">
    <citation type="submission" date="2022-04" db="EMBL/GenBank/DDBJ databases">
        <title>Hymenobacter sp. isolated from the air.</title>
        <authorList>
            <person name="Won M."/>
            <person name="Lee C.-M."/>
            <person name="Woen H.-Y."/>
            <person name="Kwon S.-W."/>
        </authorList>
    </citation>
    <scope>NUCLEOTIDE SEQUENCE [LARGE SCALE GENOMIC DNA]</scope>
    <source>
        <strain evidence="3">5516 S-25</strain>
    </source>
</reference>
<organism evidence="2 3">
    <name type="scientific">Hymenobacter sublimis</name>
    <dbReference type="NCBI Taxonomy" id="2933777"/>
    <lineage>
        <taxon>Bacteria</taxon>
        <taxon>Pseudomonadati</taxon>
        <taxon>Bacteroidota</taxon>
        <taxon>Cytophagia</taxon>
        <taxon>Cytophagales</taxon>
        <taxon>Hymenobacteraceae</taxon>
        <taxon>Hymenobacter</taxon>
    </lineage>
</organism>
<evidence type="ECO:0000256" key="1">
    <source>
        <dbReference type="SAM" id="Phobius"/>
    </source>
</evidence>
<feature type="transmembrane region" description="Helical" evidence="1">
    <location>
        <begin position="321"/>
        <end position="346"/>
    </location>
</feature>
<evidence type="ECO:0000313" key="2">
    <source>
        <dbReference type="EMBL" id="UPL49555.1"/>
    </source>
</evidence>